<name>A0A8T0HRU1_CERPU</name>
<dbReference type="Proteomes" id="UP000822688">
    <property type="component" value="Chromosome V"/>
</dbReference>
<reference evidence="2" key="1">
    <citation type="submission" date="2020-06" db="EMBL/GenBank/DDBJ databases">
        <title>WGS assembly of Ceratodon purpureus strain R40.</title>
        <authorList>
            <person name="Carey S.B."/>
            <person name="Jenkins J."/>
            <person name="Shu S."/>
            <person name="Lovell J.T."/>
            <person name="Sreedasyam A."/>
            <person name="Maumus F."/>
            <person name="Tiley G.P."/>
            <person name="Fernandez-Pozo N."/>
            <person name="Barry K."/>
            <person name="Chen C."/>
            <person name="Wang M."/>
            <person name="Lipzen A."/>
            <person name="Daum C."/>
            <person name="Saski C.A."/>
            <person name="Payton A.C."/>
            <person name="Mcbreen J.C."/>
            <person name="Conrad R.E."/>
            <person name="Kollar L.M."/>
            <person name="Olsson S."/>
            <person name="Huttunen S."/>
            <person name="Landis J.B."/>
            <person name="Wickett N.J."/>
            <person name="Johnson M.G."/>
            <person name="Rensing S.A."/>
            <person name="Grimwood J."/>
            <person name="Schmutz J."/>
            <person name="Mcdaniel S.F."/>
        </authorList>
    </citation>
    <scope>NUCLEOTIDE SEQUENCE</scope>
    <source>
        <strain evidence="2">R40</strain>
    </source>
</reference>
<feature type="transmembrane region" description="Helical" evidence="1">
    <location>
        <begin position="12"/>
        <end position="33"/>
    </location>
</feature>
<keyword evidence="3" id="KW-1185">Reference proteome</keyword>
<evidence type="ECO:0000313" key="2">
    <source>
        <dbReference type="EMBL" id="KAG0573445.1"/>
    </source>
</evidence>
<feature type="transmembrane region" description="Helical" evidence="1">
    <location>
        <begin position="71"/>
        <end position="90"/>
    </location>
</feature>
<gene>
    <name evidence="2" type="ORF">KC19_VG179100</name>
</gene>
<comment type="caution">
    <text evidence="2">The sequence shown here is derived from an EMBL/GenBank/DDBJ whole genome shotgun (WGS) entry which is preliminary data.</text>
</comment>
<accession>A0A8T0HRU1</accession>
<evidence type="ECO:0000256" key="1">
    <source>
        <dbReference type="SAM" id="Phobius"/>
    </source>
</evidence>
<evidence type="ECO:0000313" key="3">
    <source>
        <dbReference type="Proteomes" id="UP000822688"/>
    </source>
</evidence>
<keyword evidence="1" id="KW-1133">Transmembrane helix</keyword>
<organism evidence="2 3">
    <name type="scientific">Ceratodon purpureus</name>
    <name type="common">Fire moss</name>
    <name type="synonym">Dicranum purpureum</name>
    <dbReference type="NCBI Taxonomy" id="3225"/>
    <lineage>
        <taxon>Eukaryota</taxon>
        <taxon>Viridiplantae</taxon>
        <taxon>Streptophyta</taxon>
        <taxon>Embryophyta</taxon>
        <taxon>Bryophyta</taxon>
        <taxon>Bryophytina</taxon>
        <taxon>Bryopsida</taxon>
        <taxon>Dicranidae</taxon>
        <taxon>Pseudoditrichales</taxon>
        <taxon>Ditrichaceae</taxon>
        <taxon>Ceratodon</taxon>
    </lineage>
</organism>
<keyword evidence="1" id="KW-0812">Transmembrane</keyword>
<feature type="transmembrane region" description="Helical" evidence="1">
    <location>
        <begin position="45"/>
        <end position="65"/>
    </location>
</feature>
<protein>
    <submittedName>
        <fullName evidence="2">Uncharacterized protein</fullName>
    </submittedName>
</protein>
<proteinExistence type="predicted"/>
<dbReference type="EMBL" id="CM026426">
    <property type="protein sequence ID" value="KAG0573445.1"/>
    <property type="molecule type" value="Genomic_DNA"/>
</dbReference>
<sequence>MRLVIFLLRWCWLMFLCINSIFEQCVYTLQLLFGRCWKQCLTAKLLMIWLVPTAHIMYTCNLAYTMTRFRIAFKIMIVVICLNSSLFSCFG</sequence>
<dbReference type="AlphaFoldDB" id="A0A8T0HRU1"/>
<keyword evidence="1" id="KW-0472">Membrane</keyword>